<accession>E3S6K1</accession>
<keyword evidence="2" id="KW-1185">Reference proteome</keyword>
<name>E3S6K1_PYRTT</name>
<dbReference type="EMBL" id="GL537421">
    <property type="protein sequence ID" value="EFQ86398.1"/>
    <property type="molecule type" value="Genomic_DNA"/>
</dbReference>
<dbReference type="Proteomes" id="UP000001067">
    <property type="component" value="Unassembled WGS sequence"/>
</dbReference>
<dbReference type="OrthoDB" id="10464018at2759"/>
<reference evidence="1 2" key="1">
    <citation type="journal article" date="2010" name="Genome Biol.">
        <title>A first genome assembly of the barley fungal pathogen Pyrenophora teres f. teres.</title>
        <authorList>
            <person name="Ellwood S.R."/>
            <person name="Liu Z."/>
            <person name="Syme R.A."/>
            <person name="Lai Z."/>
            <person name="Hane J.K."/>
            <person name="Keiper F."/>
            <person name="Moffat C.S."/>
            <person name="Oliver R.P."/>
            <person name="Friesen T.L."/>
        </authorList>
    </citation>
    <scope>NUCLEOTIDE SEQUENCE [LARGE SCALE GENOMIC DNA]</scope>
    <source>
        <strain evidence="1 2">0-1</strain>
    </source>
</reference>
<protein>
    <submittedName>
        <fullName evidence="1">Uncharacterized protein</fullName>
    </submittedName>
</protein>
<proteinExistence type="predicted"/>
<dbReference type="AlphaFoldDB" id="E3S6K1"/>
<evidence type="ECO:0000313" key="2">
    <source>
        <dbReference type="Proteomes" id="UP000001067"/>
    </source>
</evidence>
<gene>
    <name evidence="1" type="ORF">PTT_18367</name>
</gene>
<evidence type="ECO:0000313" key="1">
    <source>
        <dbReference type="EMBL" id="EFQ86398.1"/>
    </source>
</evidence>
<organism evidence="2">
    <name type="scientific">Pyrenophora teres f. teres (strain 0-1)</name>
    <name type="common">Barley net blotch fungus</name>
    <name type="synonym">Drechslera teres f. teres</name>
    <dbReference type="NCBI Taxonomy" id="861557"/>
    <lineage>
        <taxon>Eukaryota</taxon>
        <taxon>Fungi</taxon>
        <taxon>Dikarya</taxon>
        <taxon>Ascomycota</taxon>
        <taxon>Pezizomycotina</taxon>
        <taxon>Dothideomycetes</taxon>
        <taxon>Pleosporomycetidae</taxon>
        <taxon>Pleosporales</taxon>
        <taxon>Pleosporineae</taxon>
        <taxon>Pleosporaceae</taxon>
        <taxon>Pyrenophora</taxon>
    </lineage>
</organism>
<dbReference type="KEGG" id="pte:PTT_18367"/>
<dbReference type="HOGENOM" id="CLU_2098086_0_0_1"/>
<sequence length="116" mass="13082">MADQNDEPTCSREASILVCVLEIKIIGDSESTTFIISTALLEAHAPKLAQHILHQCSLGFYNIELTYFSIMVFGLFERWLKKVPNDTSIFKASRARALRTDNLIWTISMTSSMSTH</sequence>